<evidence type="ECO:0000259" key="5">
    <source>
        <dbReference type="Pfam" id="PF05506"/>
    </source>
</evidence>
<keyword evidence="3" id="KW-0378">Hydrolase</keyword>
<evidence type="ECO:0000313" key="6">
    <source>
        <dbReference type="EMBL" id="BCO27119.1"/>
    </source>
</evidence>
<name>A0ABN6D559_9BURK</name>
<comment type="similarity">
    <text evidence="1">Belongs to the bacterial phospholipase C family.</text>
</comment>
<organism evidence="6 7">
    <name type="scientific">Rhodoferax lithotrophicus</name>
    <dbReference type="NCBI Taxonomy" id="2798804"/>
    <lineage>
        <taxon>Bacteria</taxon>
        <taxon>Pseudomonadati</taxon>
        <taxon>Pseudomonadota</taxon>
        <taxon>Betaproteobacteria</taxon>
        <taxon>Burkholderiales</taxon>
        <taxon>Comamonadaceae</taxon>
        <taxon>Rhodoferax</taxon>
    </lineage>
</organism>
<feature type="region of interest" description="Disordered" evidence="4">
    <location>
        <begin position="501"/>
        <end position="522"/>
    </location>
</feature>
<accession>A0ABN6D559</accession>
<evidence type="ECO:0000256" key="1">
    <source>
        <dbReference type="ARBA" id="ARBA00009717"/>
    </source>
</evidence>
<reference evidence="6 7" key="1">
    <citation type="journal article" date="2021" name="Microbiol. Spectr.">
        <title>A Single Bacterium Capable of Oxidation and Reduction of Iron at Circumneutral pH.</title>
        <authorList>
            <person name="Kato S."/>
            <person name="Ohkuma M."/>
        </authorList>
    </citation>
    <scope>NUCLEOTIDE SEQUENCE [LARGE SCALE GENOMIC DNA]</scope>
    <source>
        <strain evidence="6 7">MIZ03</strain>
    </source>
</reference>
<dbReference type="InterPro" id="IPR017850">
    <property type="entry name" value="Alkaline_phosphatase_core_sf"/>
</dbReference>
<dbReference type="Proteomes" id="UP000824366">
    <property type="component" value="Chromosome"/>
</dbReference>
<feature type="domain" description="Bacterial phospholipase C C-terminal" evidence="5">
    <location>
        <begin position="623"/>
        <end position="705"/>
    </location>
</feature>
<keyword evidence="7" id="KW-1185">Reference proteome</keyword>
<evidence type="ECO:0000256" key="3">
    <source>
        <dbReference type="ARBA" id="ARBA00022801"/>
    </source>
</evidence>
<feature type="domain" description="Bacterial phospholipase C C-terminal" evidence="5">
    <location>
        <begin position="523"/>
        <end position="611"/>
    </location>
</feature>
<dbReference type="Gene3D" id="3.40.720.10">
    <property type="entry name" value="Alkaline Phosphatase, subunit A"/>
    <property type="match status" value="1"/>
</dbReference>
<protein>
    <recommendedName>
        <fullName evidence="2">phospholipase C</fullName>
        <ecNumber evidence="2">3.1.4.3</ecNumber>
    </recommendedName>
</protein>
<dbReference type="PANTHER" id="PTHR31956">
    <property type="entry name" value="NON-SPECIFIC PHOSPHOLIPASE C4-RELATED"/>
    <property type="match status" value="1"/>
</dbReference>
<dbReference type="EMBL" id="AP024238">
    <property type="protein sequence ID" value="BCO27119.1"/>
    <property type="molecule type" value="Genomic_DNA"/>
</dbReference>
<dbReference type="Pfam" id="PF04185">
    <property type="entry name" value="Phosphoesterase"/>
    <property type="match status" value="1"/>
</dbReference>
<dbReference type="PANTHER" id="PTHR31956:SF36">
    <property type="entry name" value="NON-HEMOLYTIC PHOSPHOLIPASE C"/>
    <property type="match status" value="1"/>
</dbReference>
<evidence type="ECO:0000313" key="7">
    <source>
        <dbReference type="Proteomes" id="UP000824366"/>
    </source>
</evidence>
<evidence type="ECO:0000256" key="2">
    <source>
        <dbReference type="ARBA" id="ARBA00012018"/>
    </source>
</evidence>
<dbReference type="InterPro" id="IPR008475">
    <property type="entry name" value="PLipase_C_C"/>
</dbReference>
<proteinExistence type="inferred from homology"/>
<dbReference type="InterPro" id="IPR006311">
    <property type="entry name" value="TAT_signal"/>
</dbReference>
<dbReference type="CDD" id="cd16014">
    <property type="entry name" value="PLC"/>
    <property type="match status" value="1"/>
</dbReference>
<dbReference type="NCBIfam" id="TIGR03396">
    <property type="entry name" value="PC_PLC"/>
    <property type="match status" value="1"/>
</dbReference>
<dbReference type="InterPro" id="IPR007312">
    <property type="entry name" value="Phosphoesterase"/>
</dbReference>
<evidence type="ECO:0000256" key="4">
    <source>
        <dbReference type="SAM" id="MobiDB-lite"/>
    </source>
</evidence>
<dbReference type="InterPro" id="IPR017767">
    <property type="entry name" value="PC-PLC"/>
</dbReference>
<dbReference type="RefSeq" id="WP_223911648.1">
    <property type="nucleotide sequence ID" value="NZ_AP024238.1"/>
</dbReference>
<sequence length="731" mass="80156">MTFNRRNFLRSAATTTGSIAALSLFPPAIQRALAIDANSATGTIKDVEHIVIFMQENRSFDHYFGTLNGVRGFADPFPIPMPNANGITGKNVWSQPNATAGATPSVIAPFHLNTVQNFNVMRVQGTPHSWGDAQGAWDNGRMTYWPQYKQNHSMGYFTQEDMPFQYALANAFTICDAYHCSSQTGTNTNRLFAWTGTNDGLAKHNGPATYNDYDWFDSNPGNDGGYTWMTYPERLEDANITWQVYENMDDNFTDNPLAGFHTFRAAWNKTPGYSEALLQRGISTRDLDKLKEDVLAGKLPQVTFIVATAEGSEHPGPSSPAQGADYTAKVLDALTSNPDVWSKTVLFLNFDENDGFFDHVPPPAPPSYVSWDADPTKAQLAGASTVATTAEYHEHIQSYNTAPYEPLLLHRPYGLGPRVPMYVISPWSKGGWVNSQVFDHTSVLQFVERRFGVSETNISAWRRAVCGDMTSTLNFADPNNTEFFKSLPDTTALATRARALPSKTTPLPPNVATMPVQEKGTRPSRALPYELHTSAVIDTSAQTVRLSFDNTGKAAAIFHVYDRLHLDGIPRRYTVEADKSLTGSWSLAADNGAYDLWVLGPNGFHRHFTGNAKTLAAASQPNPEVQVCYDIANGDLMLTLSNTGSVACGFSVVANAYFPNTAQTLTVAAGKEGALNWALKSSGYWYDFTVSVPALKGYTRRFAGRLETGKHSISDPVLFGTALSDQLVINA</sequence>
<dbReference type="Pfam" id="PF05506">
    <property type="entry name" value="PLipase_C_C"/>
    <property type="match status" value="2"/>
</dbReference>
<dbReference type="PROSITE" id="PS51318">
    <property type="entry name" value="TAT"/>
    <property type="match status" value="1"/>
</dbReference>
<dbReference type="EC" id="3.1.4.3" evidence="2"/>
<gene>
    <name evidence="6" type="ORF">MIZ03_2006</name>
</gene>